<dbReference type="RefSeq" id="WP_114089349.1">
    <property type="nucleotide sequence ID" value="NZ_JPWH01000014.1"/>
</dbReference>
<gene>
    <name evidence="1" type="ORF">TH25_16520</name>
</gene>
<dbReference type="OrthoDB" id="8482058at2"/>
<evidence type="ECO:0000313" key="2">
    <source>
        <dbReference type="Proteomes" id="UP000252517"/>
    </source>
</evidence>
<dbReference type="AlphaFoldDB" id="A0A367X1B4"/>
<sequence>MIKVSKANGSNEAVIQIEDGVQKVEQQLNADELEALIANLASLRAEMTPVHSGQFVPGYTASYECDNLLWSTMPDPGKRGLLIAFQNSGLGWITMRMSRAQIEDLVTNIEFSLLDLSRAQNRDTTVTADIEPDNMVPIRS</sequence>
<proteinExistence type="predicted"/>
<evidence type="ECO:0000313" key="1">
    <source>
        <dbReference type="EMBL" id="RCK46462.1"/>
    </source>
</evidence>
<reference evidence="1 2" key="1">
    <citation type="submission" date="2014-07" db="EMBL/GenBank/DDBJ databases">
        <title>Draft genome sequence of Thalassospira profundimaris S25-3-2.</title>
        <authorList>
            <person name="Lai Q."/>
            <person name="Shao Z."/>
        </authorList>
    </citation>
    <scope>NUCLEOTIDE SEQUENCE [LARGE SCALE GENOMIC DNA]</scope>
    <source>
        <strain evidence="1 2">S25-3-2</strain>
    </source>
</reference>
<name>A0A367X1B4_9PROT</name>
<dbReference type="EMBL" id="JPWH01000014">
    <property type="protein sequence ID" value="RCK46462.1"/>
    <property type="molecule type" value="Genomic_DNA"/>
</dbReference>
<accession>A0A367X1B4</accession>
<comment type="caution">
    <text evidence="1">The sequence shown here is derived from an EMBL/GenBank/DDBJ whole genome shotgun (WGS) entry which is preliminary data.</text>
</comment>
<organism evidence="1 2">
    <name type="scientific">Thalassospira profundimaris</name>
    <dbReference type="NCBI Taxonomy" id="502049"/>
    <lineage>
        <taxon>Bacteria</taxon>
        <taxon>Pseudomonadati</taxon>
        <taxon>Pseudomonadota</taxon>
        <taxon>Alphaproteobacteria</taxon>
        <taxon>Rhodospirillales</taxon>
        <taxon>Thalassospiraceae</taxon>
        <taxon>Thalassospira</taxon>
    </lineage>
</organism>
<dbReference type="Proteomes" id="UP000252517">
    <property type="component" value="Unassembled WGS sequence"/>
</dbReference>
<protein>
    <submittedName>
        <fullName evidence="1">Uncharacterized protein</fullName>
    </submittedName>
</protein>